<dbReference type="Proteomes" id="UP000011014">
    <property type="component" value="Unassembled WGS sequence"/>
</dbReference>
<dbReference type="GO" id="GO:0003677">
    <property type="term" value="F:DNA binding"/>
    <property type="evidence" value="ECO:0007669"/>
    <property type="project" value="UniProtKB-KW"/>
</dbReference>
<dbReference type="SMART" id="SM00486">
    <property type="entry name" value="POLBc"/>
    <property type="match status" value="1"/>
</dbReference>
<keyword evidence="2 7" id="KW-0808">Transferase</keyword>
<evidence type="ECO:0000256" key="5">
    <source>
        <dbReference type="ARBA" id="ARBA00022932"/>
    </source>
</evidence>
<dbReference type="InterPro" id="IPR042087">
    <property type="entry name" value="DNA_pol_B_thumb"/>
</dbReference>
<dbReference type="GO" id="GO:0000166">
    <property type="term" value="F:nucleotide binding"/>
    <property type="evidence" value="ECO:0007669"/>
    <property type="project" value="InterPro"/>
</dbReference>
<evidence type="ECO:0000256" key="4">
    <source>
        <dbReference type="ARBA" id="ARBA00022763"/>
    </source>
</evidence>
<comment type="similarity">
    <text evidence="1 7">Belongs to the DNA polymerase type-B family.</text>
</comment>
<proteinExistence type="inferred from homology"/>
<dbReference type="Gene3D" id="1.10.132.60">
    <property type="entry name" value="DNA polymerase family B, C-terminal domain"/>
    <property type="match status" value="1"/>
</dbReference>
<evidence type="ECO:0000256" key="2">
    <source>
        <dbReference type="ARBA" id="ARBA00022679"/>
    </source>
</evidence>
<dbReference type="SUPFAM" id="SSF53098">
    <property type="entry name" value="Ribonuclease H-like"/>
    <property type="match status" value="1"/>
</dbReference>
<evidence type="ECO:0000259" key="9">
    <source>
        <dbReference type="Pfam" id="PF00136"/>
    </source>
</evidence>
<dbReference type="Pfam" id="PF00136">
    <property type="entry name" value="DNA_pol_B"/>
    <property type="match status" value="1"/>
</dbReference>
<name>E4YA99_OIKDI</name>
<dbReference type="Gene3D" id="1.10.287.690">
    <property type="entry name" value="Helix hairpin bin"/>
    <property type="match status" value="1"/>
</dbReference>
<dbReference type="InterPro" id="IPR030559">
    <property type="entry name" value="PolZ_Rev3"/>
</dbReference>
<dbReference type="PROSITE" id="PS00116">
    <property type="entry name" value="DNA_POLYMERASE_B"/>
    <property type="match status" value="1"/>
</dbReference>
<dbReference type="InterPro" id="IPR017964">
    <property type="entry name" value="DNA-dir_DNA_pol_B_CS"/>
</dbReference>
<dbReference type="GO" id="GO:0000724">
    <property type="term" value="P:double-strand break repair via homologous recombination"/>
    <property type="evidence" value="ECO:0007669"/>
    <property type="project" value="TreeGrafter"/>
</dbReference>
<dbReference type="GO" id="GO:0016035">
    <property type="term" value="C:zeta DNA polymerase complex"/>
    <property type="evidence" value="ECO:0007669"/>
    <property type="project" value="InterPro"/>
</dbReference>
<dbReference type="InterPro" id="IPR012337">
    <property type="entry name" value="RNaseH-like_sf"/>
</dbReference>
<evidence type="ECO:0000256" key="1">
    <source>
        <dbReference type="ARBA" id="ARBA00005755"/>
    </source>
</evidence>
<dbReference type="GO" id="GO:0006260">
    <property type="term" value="P:DNA replication"/>
    <property type="evidence" value="ECO:0007669"/>
    <property type="project" value="UniProtKB-KW"/>
</dbReference>
<dbReference type="Gene3D" id="3.90.1600.10">
    <property type="entry name" value="Palm domain of DNA polymerase"/>
    <property type="match status" value="1"/>
</dbReference>
<keyword evidence="7" id="KW-0238">DNA-binding</keyword>
<organism evidence="11">
    <name type="scientific">Oikopleura dioica</name>
    <name type="common">Tunicate</name>
    <dbReference type="NCBI Taxonomy" id="34765"/>
    <lineage>
        <taxon>Eukaryota</taxon>
        <taxon>Metazoa</taxon>
        <taxon>Chordata</taxon>
        <taxon>Tunicata</taxon>
        <taxon>Appendicularia</taxon>
        <taxon>Copelata</taxon>
        <taxon>Oikopleuridae</taxon>
        <taxon>Oikopleura</taxon>
    </lineage>
</organism>
<gene>
    <name evidence="11" type="ORF">GSOID_T00031823001</name>
</gene>
<dbReference type="GO" id="GO:0003887">
    <property type="term" value="F:DNA-directed DNA polymerase activity"/>
    <property type="evidence" value="ECO:0007669"/>
    <property type="project" value="UniProtKB-KW"/>
</dbReference>
<dbReference type="InterPro" id="IPR036397">
    <property type="entry name" value="RNaseH_sf"/>
</dbReference>
<evidence type="ECO:0000256" key="6">
    <source>
        <dbReference type="ARBA" id="ARBA00023204"/>
    </source>
</evidence>
<dbReference type="AlphaFoldDB" id="E4YA99"/>
<dbReference type="InterPro" id="IPR006133">
    <property type="entry name" value="DNA-dir_DNA_pol_B_exonuc"/>
</dbReference>
<keyword evidence="7" id="KW-0235">DNA replication</keyword>
<dbReference type="GO" id="GO:0031981">
    <property type="term" value="C:nuclear lumen"/>
    <property type="evidence" value="ECO:0007669"/>
    <property type="project" value="UniProtKB-ARBA"/>
</dbReference>
<feature type="coiled-coil region" evidence="8">
    <location>
        <begin position="849"/>
        <end position="876"/>
    </location>
</feature>
<keyword evidence="6" id="KW-0234">DNA repair</keyword>
<dbReference type="Gene3D" id="3.30.420.10">
    <property type="entry name" value="Ribonuclease H-like superfamily/Ribonuclease H"/>
    <property type="match status" value="1"/>
</dbReference>
<comment type="catalytic activity">
    <reaction evidence="7">
        <text>DNA(n) + a 2'-deoxyribonucleoside 5'-triphosphate = DNA(n+1) + diphosphate</text>
        <dbReference type="Rhea" id="RHEA:22508"/>
        <dbReference type="Rhea" id="RHEA-COMP:17339"/>
        <dbReference type="Rhea" id="RHEA-COMP:17340"/>
        <dbReference type="ChEBI" id="CHEBI:33019"/>
        <dbReference type="ChEBI" id="CHEBI:61560"/>
        <dbReference type="ChEBI" id="CHEBI:173112"/>
        <dbReference type="EC" id="2.7.7.7"/>
    </reaction>
</comment>
<dbReference type="PRINTS" id="PR00106">
    <property type="entry name" value="DNAPOLB"/>
</dbReference>
<evidence type="ECO:0000259" key="10">
    <source>
        <dbReference type="Pfam" id="PF03104"/>
    </source>
</evidence>
<dbReference type="GO" id="GO:0042276">
    <property type="term" value="P:error-prone translesion synthesis"/>
    <property type="evidence" value="ECO:0007669"/>
    <property type="project" value="TreeGrafter"/>
</dbReference>
<dbReference type="InterPro" id="IPR043502">
    <property type="entry name" value="DNA/RNA_pol_sf"/>
</dbReference>
<protein>
    <recommendedName>
        <fullName evidence="7">DNA polymerase</fullName>
        <ecNumber evidence="7">2.7.7.7</ecNumber>
    </recommendedName>
</protein>
<dbReference type="PANTHER" id="PTHR45812">
    <property type="entry name" value="DNA POLYMERASE ZETA CATALYTIC SUBUNIT"/>
    <property type="match status" value="1"/>
</dbReference>
<keyword evidence="8" id="KW-0175">Coiled coil</keyword>
<evidence type="ECO:0000256" key="8">
    <source>
        <dbReference type="SAM" id="Coils"/>
    </source>
</evidence>
<keyword evidence="4" id="KW-0227">DNA damage</keyword>
<sequence>MSKKARIVKGITELPDKTDKYRFNQPPPKNSECKIKSQIPAPAEIDCTIFDSNKSSYNEHDYSICPDKDTQHNVFDETLQRVETMNESRDFRCSYGSVCIEVFSNGRHNLPQDPKEDPVTAVCLSYFHSDDDIEDETWVLYTRDKNPDSGRYDADTRYLFCKNEIDLYEHFCRIFQSLDPDIILGWEIRRRSLGFLVHRAIKGLGWKKFGLNLSRTFGQNDKSYFEKAMNLNFSIDGRTVLEFWRLAADELSLRSTSFEAAAFEVLGERTPTMKRIKMRTLWNSQSWPKVLTYLKSRTDKLASMIRKMGLLEIGYEVAGIANVSVKDALTRGCQVRHEGIFGTCCSYLEMVMDSPTEAEVRESKAGEQIALNLEPESGLYKRGVAVLDFTSLYPTVIIAQNMCYTTIVGNYKDHQDEEPQNVGTKMNWTMAHWELPDEDEIHSTSTNCAFVNKEKRVGIMPQVQTQLLSKRQAIKKLMKTGEHSSRDLKMLDSRQHALKMIANTMYGYTDAGFSGRMPNRHLAEAIVGDARGLTERAAIACKEMFGKKVVYGDTDSVFVDLDENVTRNNIGSLIDYSKNMASEITAMFPPPIDLKFEKVYWPCILETKKRYCGYPWESAGKKPELESKGIENIRRDGVLAGGKLVTKAATTLFDMVLDDDICFSKLKRILIKEMEKLKSNPVAFLPDLIFEKAWRGNDGYAPGSKIPAWKIAKIKWKRGGDLEAPLNGERIKYCVAMQSIASKAKERSVFSRTWEVEQFLFGNLEPDVDWVINRHILPGLERLLGAVHPSLRAARWENEIKGKKLTLSSKNISKVWKNFTAITCIACKYHKTEPSNIFCERCKRSPEILHTAAIEKQALEQEIIKFQNECRDCHSNVYGCASIEDVLEDFCTNLECTNNYRLLYTTRNAARLLQIRLRDIFK</sequence>
<dbReference type="EMBL" id="FN654355">
    <property type="protein sequence ID" value="CBY32486.1"/>
    <property type="molecule type" value="Genomic_DNA"/>
</dbReference>
<accession>E4YA99</accession>
<evidence type="ECO:0000313" key="11">
    <source>
        <dbReference type="EMBL" id="CBY32486.1"/>
    </source>
</evidence>
<feature type="domain" description="DNA-directed DNA polymerase family B exonuclease" evidence="10">
    <location>
        <begin position="71"/>
        <end position="256"/>
    </location>
</feature>
<evidence type="ECO:0000256" key="3">
    <source>
        <dbReference type="ARBA" id="ARBA00022695"/>
    </source>
</evidence>
<evidence type="ECO:0000256" key="7">
    <source>
        <dbReference type="RuleBase" id="RU000442"/>
    </source>
</evidence>
<dbReference type="InterPro" id="IPR006134">
    <property type="entry name" value="DNA-dir_DNA_pol_B_multi_dom"/>
</dbReference>
<dbReference type="SUPFAM" id="SSF56672">
    <property type="entry name" value="DNA/RNA polymerases"/>
    <property type="match status" value="1"/>
</dbReference>
<reference evidence="11" key="1">
    <citation type="journal article" date="2010" name="Science">
        <title>Plasticity of animal genome architecture unmasked by rapid evolution of a pelagic tunicate.</title>
        <authorList>
            <person name="Denoeud F."/>
            <person name="Henriet S."/>
            <person name="Mungpakdee S."/>
            <person name="Aury J.M."/>
            <person name="Da Silva C."/>
            <person name="Brinkmann H."/>
            <person name="Mikhaleva J."/>
            <person name="Olsen L.C."/>
            <person name="Jubin C."/>
            <person name="Canestro C."/>
            <person name="Bouquet J.M."/>
            <person name="Danks G."/>
            <person name="Poulain J."/>
            <person name="Campsteijn C."/>
            <person name="Adamski M."/>
            <person name="Cross I."/>
            <person name="Yadetie F."/>
            <person name="Muffato M."/>
            <person name="Louis A."/>
            <person name="Butcher S."/>
            <person name="Tsagkogeorga G."/>
            <person name="Konrad A."/>
            <person name="Singh S."/>
            <person name="Jensen M.F."/>
            <person name="Cong E.H."/>
            <person name="Eikeseth-Otteraa H."/>
            <person name="Noel B."/>
            <person name="Anthouard V."/>
            <person name="Porcel B.M."/>
            <person name="Kachouri-Lafond R."/>
            <person name="Nishino A."/>
            <person name="Ugolini M."/>
            <person name="Chourrout P."/>
            <person name="Nishida H."/>
            <person name="Aasland R."/>
            <person name="Huzurbazar S."/>
            <person name="Westhof E."/>
            <person name="Delsuc F."/>
            <person name="Lehrach H."/>
            <person name="Reinhardt R."/>
            <person name="Weissenbach J."/>
            <person name="Roy S.W."/>
            <person name="Artiguenave F."/>
            <person name="Postlethwait J.H."/>
            <person name="Manak J.R."/>
            <person name="Thompson E.M."/>
            <person name="Jaillon O."/>
            <person name="Du Pasquier L."/>
            <person name="Boudinot P."/>
            <person name="Liberles D.A."/>
            <person name="Volff J.N."/>
            <person name="Philippe H."/>
            <person name="Lenhard B."/>
            <person name="Roest Crollius H."/>
            <person name="Wincker P."/>
            <person name="Chourrout D."/>
        </authorList>
    </citation>
    <scope>NUCLEOTIDE SEQUENCE [LARGE SCALE GENOMIC DNA]</scope>
</reference>
<dbReference type="InterPro" id="IPR006172">
    <property type="entry name" value="DNA-dir_DNA_pol_B"/>
</dbReference>
<dbReference type="EC" id="2.7.7.7" evidence="7"/>
<dbReference type="Pfam" id="PF03104">
    <property type="entry name" value="DNA_pol_B_exo1"/>
    <property type="match status" value="1"/>
</dbReference>
<keyword evidence="3 7" id="KW-0548">Nucleotidyltransferase</keyword>
<dbReference type="PANTHER" id="PTHR45812:SF1">
    <property type="entry name" value="DNA POLYMERASE ZETA CATALYTIC SUBUNIT"/>
    <property type="match status" value="1"/>
</dbReference>
<feature type="domain" description="DNA-directed DNA polymerase family B multifunctional" evidence="9">
    <location>
        <begin position="325"/>
        <end position="784"/>
    </location>
</feature>
<dbReference type="InterPro" id="IPR023211">
    <property type="entry name" value="DNA_pol_palm_dom_sf"/>
</dbReference>
<keyword evidence="5 7" id="KW-0239">DNA-directed DNA polymerase</keyword>